<dbReference type="InterPro" id="IPR036412">
    <property type="entry name" value="HAD-like_sf"/>
</dbReference>
<dbReference type="GO" id="GO:0005524">
    <property type="term" value="F:ATP binding"/>
    <property type="evidence" value="ECO:0007669"/>
    <property type="project" value="UniProtKB-UniRule"/>
</dbReference>
<comment type="catalytic activity">
    <reaction evidence="10">
        <text>ATP + H2O = ADP + phosphate + H(+)</text>
        <dbReference type="Rhea" id="RHEA:13065"/>
        <dbReference type="ChEBI" id="CHEBI:15377"/>
        <dbReference type="ChEBI" id="CHEBI:15378"/>
        <dbReference type="ChEBI" id="CHEBI:30616"/>
        <dbReference type="ChEBI" id="CHEBI:43474"/>
        <dbReference type="ChEBI" id="CHEBI:456216"/>
    </reaction>
</comment>
<dbReference type="RefSeq" id="WP_156220333.1">
    <property type="nucleotide sequence ID" value="NZ_WOFH01000013.1"/>
</dbReference>
<dbReference type="InterPro" id="IPR006121">
    <property type="entry name" value="HMA_dom"/>
</dbReference>
<dbReference type="SUPFAM" id="SSF55008">
    <property type="entry name" value="HMA, heavy metal-associated domain"/>
    <property type="match status" value="1"/>
</dbReference>
<evidence type="ECO:0000256" key="8">
    <source>
        <dbReference type="ARBA" id="ARBA00022989"/>
    </source>
</evidence>
<dbReference type="InterPro" id="IPR036163">
    <property type="entry name" value="HMA_dom_sf"/>
</dbReference>
<dbReference type="PROSITE" id="PS01229">
    <property type="entry name" value="COF_2"/>
    <property type="match status" value="1"/>
</dbReference>
<dbReference type="Gene3D" id="3.40.1110.10">
    <property type="entry name" value="Calcium-transporting ATPase, cytoplasmic domain N"/>
    <property type="match status" value="1"/>
</dbReference>
<dbReference type="FunFam" id="3.30.70.100:FF:000005">
    <property type="entry name" value="Copper-exporting P-type ATPase A"/>
    <property type="match status" value="1"/>
</dbReference>
<organism evidence="15 16">
    <name type="scientific">Actinomadura litoris</name>
    <dbReference type="NCBI Taxonomy" id="2678616"/>
    <lineage>
        <taxon>Bacteria</taxon>
        <taxon>Bacillati</taxon>
        <taxon>Actinomycetota</taxon>
        <taxon>Actinomycetes</taxon>
        <taxon>Streptosporangiales</taxon>
        <taxon>Thermomonosporaceae</taxon>
        <taxon>Actinomadura</taxon>
    </lineage>
</organism>
<reference evidence="15 16" key="1">
    <citation type="submission" date="2019-11" db="EMBL/GenBank/DDBJ databases">
        <authorList>
            <person name="Cao P."/>
        </authorList>
    </citation>
    <scope>NUCLEOTIDE SEQUENCE [LARGE SCALE GENOMIC DNA]</scope>
    <source>
        <strain evidence="15 16">NEAU-AAG5</strain>
    </source>
</reference>
<feature type="transmembrane region" description="Helical" evidence="12">
    <location>
        <begin position="202"/>
        <end position="222"/>
    </location>
</feature>
<evidence type="ECO:0000256" key="13">
    <source>
        <dbReference type="SAM" id="MobiDB-lite"/>
    </source>
</evidence>
<dbReference type="Gene3D" id="3.40.50.1000">
    <property type="entry name" value="HAD superfamily/HAD-like"/>
    <property type="match status" value="1"/>
</dbReference>
<dbReference type="NCBIfam" id="TIGR01525">
    <property type="entry name" value="ATPase-IB_hvy"/>
    <property type="match status" value="1"/>
</dbReference>
<evidence type="ECO:0000256" key="3">
    <source>
        <dbReference type="ARBA" id="ARBA00022692"/>
    </source>
</evidence>
<dbReference type="GO" id="GO:0043682">
    <property type="term" value="F:P-type divalent copper transporter activity"/>
    <property type="evidence" value="ECO:0007669"/>
    <property type="project" value="TreeGrafter"/>
</dbReference>
<feature type="transmembrane region" description="Helical" evidence="12">
    <location>
        <begin position="721"/>
        <end position="740"/>
    </location>
</feature>
<dbReference type="InterPro" id="IPR017969">
    <property type="entry name" value="Heavy-metal-associated_CS"/>
</dbReference>
<dbReference type="Pfam" id="PF00122">
    <property type="entry name" value="E1-E2_ATPase"/>
    <property type="match status" value="1"/>
</dbReference>
<proteinExistence type="inferred from homology"/>
<dbReference type="InterPro" id="IPR044492">
    <property type="entry name" value="P_typ_ATPase_HD_dom"/>
</dbReference>
<evidence type="ECO:0000256" key="4">
    <source>
        <dbReference type="ARBA" id="ARBA00022723"/>
    </source>
</evidence>
<dbReference type="NCBIfam" id="TIGR01494">
    <property type="entry name" value="ATPase_P-type"/>
    <property type="match status" value="1"/>
</dbReference>
<gene>
    <name evidence="15" type="ORF">GNZ18_31830</name>
</gene>
<keyword evidence="7" id="KW-1278">Translocase</keyword>
<dbReference type="GO" id="GO:0005886">
    <property type="term" value="C:plasma membrane"/>
    <property type="evidence" value="ECO:0007669"/>
    <property type="project" value="UniProtKB-SubCell"/>
</dbReference>
<dbReference type="Pfam" id="PF00403">
    <property type="entry name" value="HMA"/>
    <property type="match status" value="1"/>
</dbReference>
<protein>
    <recommendedName>
        <fullName evidence="11">Cation-transporting P-type ATPase B</fullName>
    </recommendedName>
</protein>
<dbReference type="InterPro" id="IPR018303">
    <property type="entry name" value="ATPase_P-typ_P_site"/>
</dbReference>
<dbReference type="Gene3D" id="3.30.70.100">
    <property type="match status" value="1"/>
</dbReference>
<evidence type="ECO:0000256" key="7">
    <source>
        <dbReference type="ARBA" id="ARBA00022967"/>
    </source>
</evidence>
<dbReference type="EMBL" id="WOFH01000013">
    <property type="protein sequence ID" value="MUN41158.1"/>
    <property type="molecule type" value="Genomic_DNA"/>
</dbReference>
<feature type="domain" description="HMA" evidence="14">
    <location>
        <begin position="8"/>
        <end position="72"/>
    </location>
</feature>
<dbReference type="AlphaFoldDB" id="A0A7K1L9Q9"/>
<evidence type="ECO:0000256" key="1">
    <source>
        <dbReference type="ARBA" id="ARBA00004651"/>
    </source>
</evidence>
<dbReference type="Gene3D" id="2.70.150.10">
    <property type="entry name" value="Calcium-transporting ATPase, cytoplasmic transduction domain A"/>
    <property type="match status" value="1"/>
</dbReference>
<comment type="subcellular location">
    <subcellularLocation>
        <location evidence="1">Cell membrane</location>
        <topology evidence="1">Multi-pass membrane protein</topology>
    </subcellularLocation>
</comment>
<feature type="region of interest" description="Disordered" evidence="13">
    <location>
        <begin position="71"/>
        <end position="90"/>
    </location>
</feature>
<dbReference type="FunFam" id="2.70.150.10:FF:000002">
    <property type="entry name" value="Copper-transporting ATPase 1, putative"/>
    <property type="match status" value="1"/>
</dbReference>
<dbReference type="PROSITE" id="PS00154">
    <property type="entry name" value="ATPASE_E1_E2"/>
    <property type="match status" value="1"/>
</dbReference>
<dbReference type="Proteomes" id="UP000432015">
    <property type="component" value="Unassembled WGS sequence"/>
</dbReference>
<dbReference type="InterPro" id="IPR023214">
    <property type="entry name" value="HAD_sf"/>
</dbReference>
<dbReference type="PRINTS" id="PR00943">
    <property type="entry name" value="CUATPASE"/>
</dbReference>
<dbReference type="InterPro" id="IPR023299">
    <property type="entry name" value="ATPase_P-typ_cyto_dom_N"/>
</dbReference>
<evidence type="ECO:0000256" key="11">
    <source>
        <dbReference type="ARBA" id="ARBA00074171"/>
    </source>
</evidence>
<dbReference type="GO" id="GO:0016887">
    <property type="term" value="F:ATP hydrolysis activity"/>
    <property type="evidence" value="ECO:0007669"/>
    <property type="project" value="InterPro"/>
</dbReference>
<dbReference type="SUPFAM" id="SSF81665">
    <property type="entry name" value="Calcium ATPase, transmembrane domain M"/>
    <property type="match status" value="1"/>
</dbReference>
<dbReference type="PRINTS" id="PR00119">
    <property type="entry name" value="CATATPASE"/>
</dbReference>
<dbReference type="InterPro" id="IPR059000">
    <property type="entry name" value="ATPase_P-type_domA"/>
</dbReference>
<dbReference type="CDD" id="cd02094">
    <property type="entry name" value="P-type_ATPase_Cu-like"/>
    <property type="match status" value="1"/>
</dbReference>
<dbReference type="GO" id="GO:0055070">
    <property type="term" value="P:copper ion homeostasis"/>
    <property type="evidence" value="ECO:0007669"/>
    <property type="project" value="TreeGrafter"/>
</dbReference>
<keyword evidence="16" id="KW-1185">Reference proteome</keyword>
<sequence>MTTDAESGRIELAIGGMTCASCAARIEKRLNRIEGVTASVNYATEKARVEFPEGVSPQELIASVEKAGYTAELPPPPRPAEGPGEEEPRDDGLRVLRERLLTAIALSVPVIAMAMVPALQFDNWQWLSLTLASPVVAYAGWPFHKAAFTNLRHGAATMDTLVSVGTLAAYGWSVWALFFGMAGEPGMRHGFEFSMTRSDGSMNIYLEAASGVIAFILAGRYFEARSKRRAGAALRALLELGAKEVSVVRDGSREERIPVEQLAVGDVFVVRPGEKIATDGTVEEGSSAVDASLLTGESVPVEVGPGDTVAGATVNAGGRLLVRATRVGSDTQLAQMARLVEDAQTGKAQVQRLADRISGIFVPVVIALAIATLGFWLGTGNGLAGAFTAAVAVLIIACPCALGLATPTALMVGTGRGAQLGILIKGPEVLESTRAIDTVVLDKTGTVTTGKMALVEVVTADGVEETDVLRLAGALEEASEHPIAQAIAKGARDRAGTLGTVEDFANVEGLGVQGIVDGHGVLVGRPQLLAEWSQELPPSLAAAMESAQALGHTAVAVGWDGEARAVVTVADQVKPTSAEAIERLRSLGLRPVLLTGDNATVARTVADTVGIEEVIADVLPQDKVDVVKRLQSEGRTVAMVGDGVNDAAALAQADLGLAMGTGTDVAIEASDLTLVRGDLRAAADAIRLSRRTLRTIKGNLFWAFAYNVAALPLAASGLLNPMIAGGAMAFSSVFVVSNSLRLRGFKALADTTPDTAATSLTTPRKEVPATH</sequence>
<dbReference type="InterPro" id="IPR023298">
    <property type="entry name" value="ATPase_P-typ_TM_dom_sf"/>
</dbReference>
<dbReference type="SFLD" id="SFLDF00027">
    <property type="entry name" value="p-type_atpase"/>
    <property type="match status" value="1"/>
</dbReference>
<keyword evidence="9 12" id="KW-0472">Membrane</keyword>
<evidence type="ECO:0000313" key="15">
    <source>
        <dbReference type="EMBL" id="MUN41158.1"/>
    </source>
</evidence>
<keyword evidence="5 12" id="KW-0547">Nucleotide-binding</keyword>
<dbReference type="SFLD" id="SFLDS00003">
    <property type="entry name" value="Haloacid_Dehalogenase"/>
    <property type="match status" value="1"/>
</dbReference>
<evidence type="ECO:0000256" key="2">
    <source>
        <dbReference type="ARBA" id="ARBA00006024"/>
    </source>
</evidence>
<dbReference type="NCBIfam" id="TIGR01511">
    <property type="entry name" value="ATPase-IB1_Cu"/>
    <property type="match status" value="1"/>
</dbReference>
<feature type="transmembrane region" description="Helical" evidence="12">
    <location>
        <begin position="383"/>
        <end position="406"/>
    </location>
</feature>
<dbReference type="InterPro" id="IPR027256">
    <property type="entry name" value="P-typ_ATPase_IB"/>
</dbReference>
<dbReference type="PROSITE" id="PS01047">
    <property type="entry name" value="HMA_1"/>
    <property type="match status" value="1"/>
</dbReference>
<evidence type="ECO:0000256" key="5">
    <source>
        <dbReference type="ARBA" id="ARBA00022741"/>
    </source>
</evidence>
<keyword evidence="6 12" id="KW-0067">ATP-binding</keyword>
<evidence type="ECO:0000256" key="10">
    <source>
        <dbReference type="ARBA" id="ARBA00049360"/>
    </source>
</evidence>
<dbReference type="InterPro" id="IPR008250">
    <property type="entry name" value="ATPase_P-typ_transduc_dom_A_sf"/>
</dbReference>
<dbReference type="SUPFAM" id="SSF81653">
    <property type="entry name" value="Calcium ATPase, transduction domain A"/>
    <property type="match status" value="1"/>
</dbReference>
<comment type="similarity">
    <text evidence="2 12">Belongs to the cation transport ATPase (P-type) (TC 3.A.3) family. Type IB subfamily.</text>
</comment>
<feature type="transmembrane region" description="Helical" evidence="12">
    <location>
        <begin position="161"/>
        <end position="182"/>
    </location>
</feature>
<evidence type="ECO:0000256" key="12">
    <source>
        <dbReference type="RuleBase" id="RU362081"/>
    </source>
</evidence>
<feature type="transmembrane region" description="Helical" evidence="12">
    <location>
        <begin position="124"/>
        <end position="141"/>
    </location>
</feature>
<name>A0A7K1L9Q9_9ACTN</name>
<dbReference type="CDD" id="cd00371">
    <property type="entry name" value="HMA"/>
    <property type="match status" value="1"/>
</dbReference>
<dbReference type="InterPro" id="IPR001757">
    <property type="entry name" value="P_typ_ATPase"/>
</dbReference>
<evidence type="ECO:0000256" key="6">
    <source>
        <dbReference type="ARBA" id="ARBA00022840"/>
    </source>
</evidence>
<feature type="transmembrane region" description="Helical" evidence="12">
    <location>
        <begin position="696"/>
        <end position="715"/>
    </location>
</feature>
<dbReference type="SUPFAM" id="SSF56784">
    <property type="entry name" value="HAD-like"/>
    <property type="match status" value="1"/>
</dbReference>
<dbReference type="GO" id="GO:0005507">
    <property type="term" value="F:copper ion binding"/>
    <property type="evidence" value="ECO:0007669"/>
    <property type="project" value="TreeGrafter"/>
</dbReference>
<dbReference type="Pfam" id="PF00702">
    <property type="entry name" value="Hydrolase"/>
    <property type="match status" value="1"/>
</dbReference>
<comment type="caution">
    <text evidence="15">The sequence shown here is derived from an EMBL/GenBank/DDBJ whole genome shotgun (WGS) entry which is preliminary data.</text>
</comment>
<evidence type="ECO:0000259" key="14">
    <source>
        <dbReference type="PROSITE" id="PS50846"/>
    </source>
</evidence>
<keyword evidence="8 12" id="KW-1133">Transmembrane helix</keyword>
<evidence type="ECO:0000256" key="9">
    <source>
        <dbReference type="ARBA" id="ARBA00023136"/>
    </source>
</evidence>
<dbReference type="PANTHER" id="PTHR43520">
    <property type="entry name" value="ATP7, ISOFORM B"/>
    <property type="match status" value="1"/>
</dbReference>
<keyword evidence="12" id="KW-1003">Cell membrane</keyword>
<evidence type="ECO:0000313" key="16">
    <source>
        <dbReference type="Proteomes" id="UP000432015"/>
    </source>
</evidence>
<keyword evidence="4 12" id="KW-0479">Metal-binding</keyword>
<feature type="transmembrane region" description="Helical" evidence="12">
    <location>
        <begin position="357"/>
        <end position="377"/>
    </location>
</feature>
<feature type="transmembrane region" description="Helical" evidence="12">
    <location>
        <begin position="100"/>
        <end position="118"/>
    </location>
</feature>
<dbReference type="PANTHER" id="PTHR43520:SF8">
    <property type="entry name" value="P-TYPE CU(+) TRANSPORTER"/>
    <property type="match status" value="1"/>
</dbReference>
<dbReference type="PROSITE" id="PS50846">
    <property type="entry name" value="HMA_2"/>
    <property type="match status" value="1"/>
</dbReference>
<accession>A0A7K1L9Q9</accession>
<dbReference type="SFLD" id="SFLDG00002">
    <property type="entry name" value="C1.7:_P-type_atpase_like"/>
    <property type="match status" value="1"/>
</dbReference>
<keyword evidence="3 12" id="KW-0812">Transmembrane</keyword>